<dbReference type="OrthoDB" id="179766at2"/>
<dbReference type="EC" id="2.4.1.250" evidence="4"/>
<dbReference type="EMBL" id="MKIE01000006">
    <property type="protein sequence ID" value="OHW61882.1"/>
    <property type="molecule type" value="Genomic_DNA"/>
</dbReference>
<feature type="domain" description="Glycosyl transferase family 1" evidence="2">
    <location>
        <begin position="223"/>
        <end position="377"/>
    </location>
</feature>
<evidence type="ECO:0000259" key="2">
    <source>
        <dbReference type="Pfam" id="PF00534"/>
    </source>
</evidence>
<dbReference type="Proteomes" id="UP000180254">
    <property type="component" value="Unassembled WGS sequence"/>
</dbReference>
<organism evidence="4 5">
    <name type="scientific">Andreesenia angusta</name>
    <dbReference type="NCBI Taxonomy" id="39480"/>
    <lineage>
        <taxon>Bacteria</taxon>
        <taxon>Bacillati</taxon>
        <taxon>Bacillota</taxon>
        <taxon>Tissierellia</taxon>
        <taxon>Tissierellales</taxon>
        <taxon>Gottschalkiaceae</taxon>
        <taxon>Andreesenia</taxon>
    </lineage>
</organism>
<evidence type="ECO:0000259" key="3">
    <source>
        <dbReference type="Pfam" id="PF13439"/>
    </source>
</evidence>
<evidence type="ECO:0000256" key="1">
    <source>
        <dbReference type="ARBA" id="ARBA00022679"/>
    </source>
</evidence>
<dbReference type="PANTHER" id="PTHR46401">
    <property type="entry name" value="GLYCOSYLTRANSFERASE WBBK-RELATED"/>
    <property type="match status" value="1"/>
</dbReference>
<dbReference type="InterPro" id="IPR001296">
    <property type="entry name" value="Glyco_trans_1"/>
</dbReference>
<dbReference type="Gene3D" id="3.40.50.2000">
    <property type="entry name" value="Glycogen Phosphorylase B"/>
    <property type="match status" value="2"/>
</dbReference>
<protein>
    <submittedName>
        <fullName evidence="4">D-inositol 3-phosphate glycosyltransferase</fullName>
        <ecNumber evidence="4">2.4.1.250</ecNumber>
    </submittedName>
</protein>
<evidence type="ECO:0000313" key="4">
    <source>
        <dbReference type="EMBL" id="OHW61882.1"/>
    </source>
</evidence>
<sequence length="407" mass="46682">MKSVQINQVCGSGSTGRIALDISKTLDEENIENWILYGYGDSDYERAIKFGGAFNIRSHQLKTRLLGKHGFYSKSATKELVKKLEAIDPDIIHLHNLHGHYLNVELLFNYLSEFKKPVIWTLHDCWSFTGHCAYFDYVGCEKWRTGCYKCPNLREYPRSLLFDRSKESYRDKKKIFNSIENLSIVAPSEWLAGLARKSFLGKYPVKVIYNGIDLDVFKPTESNFRQENGLQGKFVMLGVANVWERRKGYSYFLELSKRLKEDERIVLLGLDESQKRELPNNILAVEKTSSQKELAKIYSAADLFVNPTLEEVFGLVNAESLACGTPVVTFNTGGSPEAIDEYTGIVVEKGNLEELVTSIEKIKANGKSFYSERCINRVRELFEKTEKYKEYVSLYREINGRAEKKVK</sequence>
<evidence type="ECO:0000313" key="5">
    <source>
        <dbReference type="Proteomes" id="UP000180254"/>
    </source>
</evidence>
<gene>
    <name evidence="4" type="primary">mshA</name>
    <name evidence="4" type="ORF">EUAN_16450</name>
</gene>
<dbReference type="InterPro" id="IPR028098">
    <property type="entry name" value="Glyco_trans_4-like_N"/>
</dbReference>
<dbReference type="PANTHER" id="PTHR46401:SF2">
    <property type="entry name" value="GLYCOSYLTRANSFERASE WBBK-RELATED"/>
    <property type="match status" value="1"/>
</dbReference>
<dbReference type="STRING" id="39480.EUAN_16450"/>
<dbReference type="GO" id="GO:0102710">
    <property type="term" value="F:D-inositol-3-phosphate glycosyltransferase activity"/>
    <property type="evidence" value="ECO:0007669"/>
    <property type="project" value="UniProtKB-EC"/>
</dbReference>
<feature type="domain" description="Glycosyltransferase subfamily 4-like N-terminal" evidence="3">
    <location>
        <begin position="16"/>
        <end position="215"/>
    </location>
</feature>
<comment type="caution">
    <text evidence="4">The sequence shown here is derived from an EMBL/GenBank/DDBJ whole genome shotgun (WGS) entry which is preliminary data.</text>
</comment>
<accession>A0A1S1V5N7</accession>
<dbReference type="Pfam" id="PF13439">
    <property type="entry name" value="Glyco_transf_4"/>
    <property type="match status" value="1"/>
</dbReference>
<dbReference type="Pfam" id="PF00534">
    <property type="entry name" value="Glycos_transf_1"/>
    <property type="match status" value="1"/>
</dbReference>
<name>A0A1S1V5N7_9FIRM</name>
<reference evidence="4 5" key="1">
    <citation type="submission" date="2016-09" db="EMBL/GenBank/DDBJ databases">
        <title>Genome sequence of Eubacterium angustum.</title>
        <authorList>
            <person name="Poehlein A."/>
            <person name="Daniel R."/>
        </authorList>
    </citation>
    <scope>NUCLEOTIDE SEQUENCE [LARGE SCALE GENOMIC DNA]</scope>
    <source>
        <strain evidence="4 5">DSM 1989</strain>
    </source>
</reference>
<dbReference type="RefSeq" id="WP_071063503.1">
    <property type="nucleotide sequence ID" value="NZ_MKIE01000006.1"/>
</dbReference>
<keyword evidence="5" id="KW-1185">Reference proteome</keyword>
<dbReference type="AlphaFoldDB" id="A0A1S1V5N7"/>
<keyword evidence="1 4" id="KW-0808">Transferase</keyword>
<dbReference type="SUPFAM" id="SSF53756">
    <property type="entry name" value="UDP-Glycosyltransferase/glycogen phosphorylase"/>
    <property type="match status" value="1"/>
</dbReference>
<keyword evidence="4" id="KW-0328">Glycosyltransferase</keyword>
<proteinExistence type="predicted"/>